<dbReference type="STRING" id="1609559.TQ32_07460"/>
<evidence type="ECO:0000313" key="2">
    <source>
        <dbReference type="EMBL" id="MFA4803791.1"/>
    </source>
</evidence>
<protein>
    <submittedName>
        <fullName evidence="1">Biotin synthase</fullName>
    </submittedName>
    <submittedName>
        <fullName evidence="2">DUF257 family protein</fullName>
    </submittedName>
</protein>
<evidence type="ECO:0000313" key="3">
    <source>
        <dbReference type="Proteomes" id="UP000070587"/>
    </source>
</evidence>
<reference evidence="2 4" key="3">
    <citation type="submission" date="2023-03" db="EMBL/GenBank/DDBJ databases">
        <title>Speciation in Pyrococcus: adaptation to high temperature as a mechanism.</title>
        <authorList>
            <person name="Gu J."/>
        </authorList>
    </citation>
    <scope>NUCLEOTIDE SEQUENCE [LARGE SCALE GENOMIC DNA]</scope>
    <source>
        <strain evidence="2 4">LMOA34</strain>
    </source>
</reference>
<sequence>MEHDIIAKMIIDEIKNGDIAIIEYPSTFPAHELLWDNLVMSFIKEFEVVIDDFFGVGDILFRTYIRRVSPEKYKRVMESIVGNVKAVKIGPGKISYSEIVEEIPLTYDLSEFIKLYYPGIREILAKSSKRVIFITVGLAEYLYFGGERALETILLSRSVLPIEDWTSIYLLNLDLAPEKSVAALEEISPLVIYASNKGILVKKG</sequence>
<organism evidence="1 3">
    <name type="scientific">Pyrococcus kukulkanii</name>
    <dbReference type="NCBI Taxonomy" id="1609559"/>
    <lineage>
        <taxon>Archaea</taxon>
        <taxon>Methanobacteriati</taxon>
        <taxon>Methanobacteriota</taxon>
        <taxon>Thermococci</taxon>
        <taxon>Thermococcales</taxon>
        <taxon>Thermococcaceae</taxon>
        <taxon>Pyrococcus</taxon>
    </lineage>
</organism>
<reference evidence="3" key="1">
    <citation type="submission" date="2015-02" db="EMBL/GenBank/DDBJ databases">
        <title>Pyrococcus kukulkanii sp. nov., a novel hyperthermophilic archaeon isolated from a deep-sea hydrothermal vent at the Guaymas Basin.</title>
        <authorList>
            <person name="Oger P.M."/>
            <person name="Callac N."/>
            <person name="Jebbar M."/>
            <person name="Godfroy A."/>
        </authorList>
    </citation>
    <scope>NUCLEOTIDE SEQUENCE [LARGE SCALE GENOMIC DNA]</scope>
    <source>
        <strain evidence="3">NCB100</strain>
    </source>
</reference>
<dbReference type="PATRIC" id="fig|1609559.3.peg.1562"/>
<gene>
    <name evidence="2" type="ORF">P8X34_03380</name>
    <name evidence="1" type="ORF">TQ32_07460</name>
</gene>
<dbReference type="Proteomes" id="UP000070587">
    <property type="component" value="Chromosome"/>
</dbReference>
<name>A0A127BAH6_9EURY</name>
<dbReference type="Pfam" id="PF03192">
    <property type="entry name" value="DUF257"/>
    <property type="match status" value="1"/>
</dbReference>
<dbReference type="Proteomes" id="UP001571980">
    <property type="component" value="Unassembled WGS sequence"/>
</dbReference>
<dbReference type="AlphaFoldDB" id="A0A127BAH6"/>
<proteinExistence type="predicted"/>
<dbReference type="GeneID" id="28491662"/>
<dbReference type="Gene3D" id="3.40.50.11570">
    <property type="entry name" value="Protein of unknown function DUF257"/>
    <property type="match status" value="1"/>
</dbReference>
<keyword evidence="4" id="KW-1185">Reference proteome</keyword>
<dbReference type="EMBL" id="JARRIG010000001">
    <property type="protein sequence ID" value="MFA4803791.1"/>
    <property type="molecule type" value="Genomic_DNA"/>
</dbReference>
<dbReference type="RefSeq" id="WP_068323023.1">
    <property type="nucleotide sequence ID" value="NZ_CP010835.1"/>
</dbReference>
<dbReference type="KEGG" id="pyc:TQ32_07460"/>
<accession>A0A127BAH6</accession>
<dbReference type="InterPro" id="IPR005489">
    <property type="entry name" value="DUF257"/>
</dbReference>
<evidence type="ECO:0000313" key="4">
    <source>
        <dbReference type="Proteomes" id="UP001571980"/>
    </source>
</evidence>
<dbReference type="EMBL" id="CP010835">
    <property type="protein sequence ID" value="AMM54332.1"/>
    <property type="molecule type" value="Genomic_DNA"/>
</dbReference>
<evidence type="ECO:0000313" key="1">
    <source>
        <dbReference type="EMBL" id="AMM54332.1"/>
    </source>
</evidence>
<dbReference type="OrthoDB" id="84887at2157"/>
<reference evidence="1 3" key="2">
    <citation type="journal article" date="2016" name="Int. J. Syst. Evol. Microbiol.">
        <title>Pyrococcus kukulkanii sp. nov., a hyperthermophilic, piezophilic archaeon isolated from a deep-sea hydrothermal vent.</title>
        <authorList>
            <person name="Callac N."/>
            <person name="Oger P."/>
            <person name="Lesongeur F."/>
            <person name="Rattray J.E."/>
            <person name="Vannier P."/>
            <person name="Michoud G."/>
            <person name="Beauverger M."/>
            <person name="Gayet N."/>
            <person name="Rouxel O."/>
            <person name="Jebbar M."/>
            <person name="Godfroy A."/>
        </authorList>
    </citation>
    <scope>NUCLEOTIDE SEQUENCE [LARGE SCALE GENOMIC DNA]</scope>
    <source>
        <strain evidence="1 3">NCB100</strain>
    </source>
</reference>